<dbReference type="Pfam" id="PF20152">
    <property type="entry name" value="DUF6534"/>
    <property type="match status" value="1"/>
</dbReference>
<dbReference type="InterPro" id="IPR045339">
    <property type="entry name" value="DUF6534"/>
</dbReference>
<keyword evidence="1" id="KW-0812">Transmembrane</keyword>
<gene>
    <name evidence="3" type="ORF">MIND_01259600</name>
</gene>
<feature type="transmembrane region" description="Helical" evidence="1">
    <location>
        <begin position="49"/>
        <end position="71"/>
    </location>
</feature>
<accession>A0A8H6VRJ0</accession>
<evidence type="ECO:0000259" key="2">
    <source>
        <dbReference type="Pfam" id="PF20152"/>
    </source>
</evidence>
<name>A0A8H6VRJ0_9AGAR</name>
<evidence type="ECO:0000313" key="4">
    <source>
        <dbReference type="Proteomes" id="UP000636479"/>
    </source>
</evidence>
<dbReference type="RefSeq" id="XP_037214286.1">
    <property type="nucleotide sequence ID" value="XM_037369080.1"/>
</dbReference>
<dbReference type="OrthoDB" id="2535105at2759"/>
<dbReference type="GeneID" id="59351596"/>
<sequence>MSAQAFDPNPTLGAMLVGTLCGCILYGVTCVQAYIYSTRFPDDHWMIKFSVCFIWMAESAHTGTVCHTLYTLLINDYGHPELLLARPPRSIIGYIEITVIIAVYVQVFFSYRIWVLSKSRIIPAFTYTLSLVRFGLGTTLFSVGLNVKSVTEFGTKWQWLGIAMWSLSAVEDVTITSALVYLLFQQRKNVHKSTTAFLDKIIMWSIETGMLTCSFSLATVILFHLMPNNFIWIAFSTLEARMFSNSLLASLNSRSVLRELRDRPRPGTTSNGLLTFSTLTEGFRTFSPWSKNTNYSRGTSKGITVDVTTTTDEPELMDMRKPAAF</sequence>
<feature type="transmembrane region" description="Helical" evidence="1">
    <location>
        <begin position="121"/>
        <end position="145"/>
    </location>
</feature>
<comment type="caution">
    <text evidence="3">The sequence shown here is derived from an EMBL/GenBank/DDBJ whole genome shotgun (WGS) entry which is preliminary data.</text>
</comment>
<feature type="transmembrane region" description="Helical" evidence="1">
    <location>
        <begin position="91"/>
        <end position="109"/>
    </location>
</feature>
<proteinExistence type="predicted"/>
<dbReference type="PANTHER" id="PTHR40465:SF1">
    <property type="entry name" value="DUF6534 DOMAIN-CONTAINING PROTEIN"/>
    <property type="match status" value="1"/>
</dbReference>
<feature type="transmembrane region" description="Helical" evidence="1">
    <location>
        <begin position="157"/>
        <end position="184"/>
    </location>
</feature>
<evidence type="ECO:0000313" key="3">
    <source>
        <dbReference type="EMBL" id="KAF7291164.1"/>
    </source>
</evidence>
<evidence type="ECO:0000256" key="1">
    <source>
        <dbReference type="SAM" id="Phobius"/>
    </source>
</evidence>
<keyword evidence="1" id="KW-1133">Transmembrane helix</keyword>
<dbReference type="EMBL" id="JACAZF010000013">
    <property type="protein sequence ID" value="KAF7291164.1"/>
    <property type="molecule type" value="Genomic_DNA"/>
</dbReference>
<keyword evidence="1" id="KW-0472">Membrane</keyword>
<keyword evidence="4" id="KW-1185">Reference proteome</keyword>
<reference evidence="3" key="1">
    <citation type="submission" date="2020-05" db="EMBL/GenBank/DDBJ databases">
        <title>Mycena genomes resolve the evolution of fungal bioluminescence.</title>
        <authorList>
            <person name="Tsai I.J."/>
        </authorList>
    </citation>
    <scope>NUCLEOTIDE SEQUENCE</scope>
    <source>
        <strain evidence="3">171206Taipei</strain>
    </source>
</reference>
<feature type="domain" description="DUF6534" evidence="2">
    <location>
        <begin position="168"/>
        <end position="255"/>
    </location>
</feature>
<protein>
    <recommendedName>
        <fullName evidence="2">DUF6534 domain-containing protein</fullName>
    </recommendedName>
</protein>
<dbReference type="PANTHER" id="PTHR40465">
    <property type="entry name" value="CHROMOSOME 1, WHOLE GENOME SHOTGUN SEQUENCE"/>
    <property type="match status" value="1"/>
</dbReference>
<organism evidence="3 4">
    <name type="scientific">Mycena indigotica</name>
    <dbReference type="NCBI Taxonomy" id="2126181"/>
    <lineage>
        <taxon>Eukaryota</taxon>
        <taxon>Fungi</taxon>
        <taxon>Dikarya</taxon>
        <taxon>Basidiomycota</taxon>
        <taxon>Agaricomycotina</taxon>
        <taxon>Agaricomycetes</taxon>
        <taxon>Agaricomycetidae</taxon>
        <taxon>Agaricales</taxon>
        <taxon>Marasmiineae</taxon>
        <taxon>Mycenaceae</taxon>
        <taxon>Mycena</taxon>
    </lineage>
</organism>
<dbReference type="Proteomes" id="UP000636479">
    <property type="component" value="Unassembled WGS sequence"/>
</dbReference>
<dbReference type="AlphaFoldDB" id="A0A8H6VRJ0"/>
<feature type="transmembrane region" description="Helical" evidence="1">
    <location>
        <begin position="12"/>
        <end position="37"/>
    </location>
</feature>
<feature type="transmembrane region" description="Helical" evidence="1">
    <location>
        <begin position="204"/>
        <end position="224"/>
    </location>
</feature>